<name>A0A6J4NS25_9ACTN</name>
<feature type="non-terminal residue" evidence="2">
    <location>
        <position position="1"/>
    </location>
</feature>
<evidence type="ECO:0000313" key="2">
    <source>
        <dbReference type="EMBL" id="CAA9396161.1"/>
    </source>
</evidence>
<feature type="non-terminal residue" evidence="2">
    <location>
        <position position="62"/>
    </location>
</feature>
<sequence>ARPVRRDPRGRRPVGRGGAHHHPHHRGERVRRPSLPERDRPAPGHHPPGAGRRTDPAAARAV</sequence>
<organism evidence="2">
    <name type="scientific">uncultured Nocardioides sp</name>
    <dbReference type="NCBI Taxonomy" id="198441"/>
    <lineage>
        <taxon>Bacteria</taxon>
        <taxon>Bacillati</taxon>
        <taxon>Actinomycetota</taxon>
        <taxon>Actinomycetes</taxon>
        <taxon>Propionibacteriales</taxon>
        <taxon>Nocardioidaceae</taxon>
        <taxon>Nocardioides</taxon>
        <taxon>environmental samples</taxon>
    </lineage>
</organism>
<feature type="region of interest" description="Disordered" evidence="1">
    <location>
        <begin position="1"/>
        <end position="62"/>
    </location>
</feature>
<gene>
    <name evidence="2" type="ORF">AVDCRST_MAG60-1830</name>
</gene>
<accession>A0A6J4NS25</accession>
<protein>
    <submittedName>
        <fullName evidence="2">Uncharacterized protein</fullName>
    </submittedName>
</protein>
<dbReference type="EMBL" id="CADCUN010000197">
    <property type="protein sequence ID" value="CAA9396161.1"/>
    <property type="molecule type" value="Genomic_DNA"/>
</dbReference>
<dbReference type="AlphaFoldDB" id="A0A6J4NS25"/>
<evidence type="ECO:0000256" key="1">
    <source>
        <dbReference type="SAM" id="MobiDB-lite"/>
    </source>
</evidence>
<feature type="compositionally biased region" description="Basic residues" evidence="1">
    <location>
        <begin position="8"/>
        <end position="29"/>
    </location>
</feature>
<reference evidence="2" key="1">
    <citation type="submission" date="2020-02" db="EMBL/GenBank/DDBJ databases">
        <authorList>
            <person name="Meier V. D."/>
        </authorList>
    </citation>
    <scope>NUCLEOTIDE SEQUENCE</scope>
    <source>
        <strain evidence="2">AVDCRST_MAG60</strain>
    </source>
</reference>
<feature type="compositionally biased region" description="Basic and acidic residues" evidence="1">
    <location>
        <begin position="30"/>
        <end position="42"/>
    </location>
</feature>
<proteinExistence type="predicted"/>